<gene>
    <name evidence="1" type="ORF">RSO01_66700</name>
</gene>
<keyword evidence="2" id="KW-1185">Reference proteome</keyword>
<evidence type="ECO:0000313" key="2">
    <source>
        <dbReference type="Proteomes" id="UP000321058"/>
    </source>
</evidence>
<organism evidence="1 2">
    <name type="scientific">Reyranella soli</name>
    <dbReference type="NCBI Taxonomy" id="1230389"/>
    <lineage>
        <taxon>Bacteria</taxon>
        <taxon>Pseudomonadati</taxon>
        <taxon>Pseudomonadota</taxon>
        <taxon>Alphaproteobacteria</taxon>
        <taxon>Hyphomicrobiales</taxon>
        <taxon>Reyranellaceae</taxon>
        <taxon>Reyranella</taxon>
    </lineage>
</organism>
<proteinExistence type="predicted"/>
<sequence>MISYEAKEHVQSAFEDVLKTLDAMEREPDQAEELNLVDALCSMANGHLGCQKDWRNPRIGRKQSDWHRR</sequence>
<dbReference type="RefSeq" id="WP_147154879.1">
    <property type="nucleotide sequence ID" value="NZ_BKAJ01000132.1"/>
</dbReference>
<comment type="caution">
    <text evidence="1">The sequence shown here is derived from an EMBL/GenBank/DDBJ whole genome shotgun (WGS) entry which is preliminary data.</text>
</comment>
<accession>A0A512NKN1</accession>
<dbReference type="EMBL" id="BKAJ01000132">
    <property type="protein sequence ID" value="GEP59504.1"/>
    <property type="molecule type" value="Genomic_DNA"/>
</dbReference>
<dbReference type="Proteomes" id="UP000321058">
    <property type="component" value="Unassembled WGS sequence"/>
</dbReference>
<name>A0A512NKN1_9HYPH</name>
<reference evidence="1 2" key="1">
    <citation type="submission" date="2019-07" db="EMBL/GenBank/DDBJ databases">
        <title>Whole genome shotgun sequence of Reyranella soli NBRC 108950.</title>
        <authorList>
            <person name="Hosoyama A."/>
            <person name="Uohara A."/>
            <person name="Ohji S."/>
            <person name="Ichikawa N."/>
        </authorList>
    </citation>
    <scope>NUCLEOTIDE SEQUENCE [LARGE SCALE GENOMIC DNA]</scope>
    <source>
        <strain evidence="1 2">NBRC 108950</strain>
    </source>
</reference>
<evidence type="ECO:0000313" key="1">
    <source>
        <dbReference type="EMBL" id="GEP59504.1"/>
    </source>
</evidence>
<dbReference type="AlphaFoldDB" id="A0A512NKN1"/>
<protein>
    <submittedName>
        <fullName evidence="1">Uncharacterized protein</fullName>
    </submittedName>
</protein>